<accession>A0A975XVS8</accession>
<dbReference type="KEGG" id="aiq:Azoinq_06090"/>
<proteinExistence type="predicted"/>
<dbReference type="Proteomes" id="UP000683428">
    <property type="component" value="Chromosome"/>
</dbReference>
<gene>
    <name evidence="1" type="ORF">Azoinq_06090</name>
</gene>
<dbReference type="RefSeq" id="WP_216130976.1">
    <property type="nucleotide sequence ID" value="NZ_CP064782.1"/>
</dbReference>
<name>A0A975XVS8_9RHOO</name>
<reference evidence="1" key="1">
    <citation type="submission" date="2020-11" db="EMBL/GenBank/DDBJ databases">
        <title>Azospira inquinata sp. nov.</title>
        <authorList>
            <person name="Moe W.M."/>
            <person name="Mikes M.C."/>
        </authorList>
    </citation>
    <scope>NUCLEOTIDE SEQUENCE</scope>
    <source>
        <strain evidence="1">Azo-3</strain>
    </source>
</reference>
<sequence length="276" mass="30503">MSDALLTTLAEGLKSGALAPYLGPEALLLAPDNQSLPIAPEALATFLSKRATVPSRIRRNPTAAAQYIENFRHRKTLKKLMLEAYATPAEPPELYRLLARLAPPLMVDTNYDSALPTVLGGDDWGQIQGVSRAEVRDSWYRCYGPDGATLPESALESRHTVLYKPLGSVQPEGNFIISDSDFVEVLTEIDIQTPIPTTVQERRSHCGFLFLGCRFRDQLSRSYARQVMKRSAGPHYAVLPEGELTKNELRFIREQGIRVVDQPLDQVVSGLSAVLA</sequence>
<dbReference type="EMBL" id="CP064782">
    <property type="protein sequence ID" value="QWT50162.1"/>
    <property type="molecule type" value="Genomic_DNA"/>
</dbReference>
<keyword evidence="2" id="KW-1185">Reference proteome</keyword>
<protein>
    <submittedName>
        <fullName evidence="1">SIR2 family protein</fullName>
    </submittedName>
</protein>
<evidence type="ECO:0000313" key="2">
    <source>
        <dbReference type="Proteomes" id="UP000683428"/>
    </source>
</evidence>
<organism evidence="1 2">
    <name type="scientific">Azospira inquinata</name>
    <dbReference type="NCBI Taxonomy" id="2785627"/>
    <lineage>
        <taxon>Bacteria</taxon>
        <taxon>Pseudomonadati</taxon>
        <taxon>Pseudomonadota</taxon>
        <taxon>Betaproteobacteria</taxon>
        <taxon>Rhodocyclales</taxon>
        <taxon>Rhodocyclaceae</taxon>
        <taxon>Azospira</taxon>
    </lineage>
</organism>
<dbReference type="AlphaFoldDB" id="A0A975XVS8"/>
<evidence type="ECO:0000313" key="1">
    <source>
        <dbReference type="EMBL" id="QWT50162.1"/>
    </source>
</evidence>
<dbReference type="Pfam" id="PF13289">
    <property type="entry name" value="SIR2_2"/>
    <property type="match status" value="1"/>
</dbReference>